<sequence length="133" mass="13985">MADLKARKQSDVLWVRASIKVAPADGTHVVCPIPANTLVEEVKVYKSVAFTAAGSTLKVGFTGNKEVAVTDYFMTSETALPGEVGMVSSFQGKVPGSGGKYFTHPGNITITTNDNGGTAGTLQVFVKYAQVKN</sequence>
<organism evidence="1 2">
    <name type="scientific">Candidatus Woesebacteria bacterium GW2011_GWA1_41_7</name>
    <dbReference type="NCBI Taxonomy" id="1618556"/>
    <lineage>
        <taxon>Bacteria</taxon>
        <taxon>Candidatus Woeseibacteriota</taxon>
    </lineage>
</organism>
<dbReference type="EMBL" id="LCBU01000033">
    <property type="protein sequence ID" value="KKS16788.1"/>
    <property type="molecule type" value="Genomic_DNA"/>
</dbReference>
<proteinExistence type="predicted"/>
<name>A0A0G0ZUR9_9BACT</name>
<dbReference type="Proteomes" id="UP000033969">
    <property type="component" value="Unassembled WGS sequence"/>
</dbReference>
<evidence type="ECO:0000313" key="1">
    <source>
        <dbReference type="EMBL" id="KKS16788.1"/>
    </source>
</evidence>
<gene>
    <name evidence="1" type="ORF">UU74_C0033G0020</name>
</gene>
<accession>A0A0G0ZUR9</accession>
<reference evidence="1 2" key="1">
    <citation type="journal article" date="2015" name="Nature">
        <title>rRNA introns, odd ribosomes, and small enigmatic genomes across a large radiation of phyla.</title>
        <authorList>
            <person name="Brown C.T."/>
            <person name="Hug L.A."/>
            <person name="Thomas B.C."/>
            <person name="Sharon I."/>
            <person name="Castelle C.J."/>
            <person name="Singh A."/>
            <person name="Wilkins M.J."/>
            <person name="Williams K.H."/>
            <person name="Banfield J.F."/>
        </authorList>
    </citation>
    <scope>NUCLEOTIDE SEQUENCE [LARGE SCALE GENOMIC DNA]</scope>
</reference>
<dbReference type="AlphaFoldDB" id="A0A0G0ZUR9"/>
<protein>
    <submittedName>
        <fullName evidence="1">Uncharacterized protein</fullName>
    </submittedName>
</protein>
<comment type="caution">
    <text evidence="1">The sequence shown here is derived from an EMBL/GenBank/DDBJ whole genome shotgun (WGS) entry which is preliminary data.</text>
</comment>
<evidence type="ECO:0000313" key="2">
    <source>
        <dbReference type="Proteomes" id="UP000033969"/>
    </source>
</evidence>